<evidence type="ECO:0000313" key="3">
    <source>
        <dbReference type="Proteomes" id="UP000055136"/>
    </source>
</evidence>
<dbReference type="Gene3D" id="1.10.10.10">
    <property type="entry name" value="Winged helix-like DNA-binding domain superfamily/Winged helix DNA-binding domain"/>
    <property type="match status" value="1"/>
</dbReference>
<keyword evidence="1" id="KW-0175">Coiled coil</keyword>
<protein>
    <submittedName>
        <fullName evidence="2">MarR family EPS-associated transcriptional regulator</fullName>
    </submittedName>
</protein>
<dbReference type="InterPro" id="IPR011991">
    <property type="entry name" value="ArsR-like_HTH"/>
</dbReference>
<dbReference type="STRING" id="1748243.Tel_08540"/>
<sequence length="114" mass="13317">MLNDETRYQLLKLLEQNPNLTQRALASELGISLGKTNYCLNALIEKGWIKTRNFRRNKKKLGYVYLLTTKGLDEKARMTLKFLRLKQQEYDELVKEIEALREEAALINLAEEGE</sequence>
<accession>A0A0S2TI43</accession>
<reference evidence="2" key="1">
    <citation type="submission" date="2015-10" db="EMBL/GenBank/DDBJ databases">
        <title>Description of Candidatus Tenderia electrophaga gen. nov, sp. nov., an Uncultivated Electroautotroph from a Biocathode Enrichment.</title>
        <authorList>
            <person name="Eddie B.J."/>
            <person name="Malanoski A.P."/>
            <person name="Wang Z."/>
            <person name="Hall R.J."/>
            <person name="Oh S.D."/>
            <person name="Heiner C."/>
            <person name="Lin B."/>
            <person name="Strycharz-Glaven S.M."/>
        </authorList>
    </citation>
    <scope>NUCLEOTIDE SEQUENCE [LARGE SCALE GENOMIC DNA]</scope>
    <source>
        <strain evidence="2">NRL1</strain>
    </source>
</reference>
<gene>
    <name evidence="2" type="ORF">Tel_08540</name>
</gene>
<name>A0A0S2TI43_9GAMM</name>
<dbReference type="NCBIfam" id="TIGR04176">
    <property type="entry name" value="MarR_EPS"/>
    <property type="match status" value="1"/>
</dbReference>
<dbReference type="AlphaFoldDB" id="A0A0S2TI43"/>
<dbReference type="Pfam" id="PF13412">
    <property type="entry name" value="HTH_24"/>
    <property type="match status" value="1"/>
</dbReference>
<dbReference type="KEGG" id="tee:Tel_08540"/>
<dbReference type="InterPro" id="IPR036390">
    <property type="entry name" value="WH_DNA-bd_sf"/>
</dbReference>
<dbReference type="GO" id="GO:0006355">
    <property type="term" value="P:regulation of DNA-templated transcription"/>
    <property type="evidence" value="ECO:0007669"/>
    <property type="project" value="UniProtKB-ARBA"/>
</dbReference>
<dbReference type="InterPro" id="IPR036388">
    <property type="entry name" value="WH-like_DNA-bd_sf"/>
</dbReference>
<evidence type="ECO:0000256" key="1">
    <source>
        <dbReference type="SAM" id="Coils"/>
    </source>
</evidence>
<organism evidence="2 3">
    <name type="scientific">Candidatus Tenderia electrophaga</name>
    <dbReference type="NCBI Taxonomy" id="1748243"/>
    <lineage>
        <taxon>Bacteria</taxon>
        <taxon>Pseudomonadati</taxon>
        <taxon>Pseudomonadota</taxon>
        <taxon>Gammaproteobacteria</taxon>
        <taxon>Candidatus Tenderiales</taxon>
        <taxon>Candidatus Tenderiaceae</taxon>
        <taxon>Candidatus Tenderia</taxon>
    </lineage>
</organism>
<evidence type="ECO:0000313" key="2">
    <source>
        <dbReference type="EMBL" id="ALP54788.1"/>
    </source>
</evidence>
<feature type="coiled-coil region" evidence="1">
    <location>
        <begin position="83"/>
        <end position="110"/>
    </location>
</feature>
<dbReference type="EMBL" id="CP013099">
    <property type="protein sequence ID" value="ALP54788.1"/>
    <property type="molecule type" value="Genomic_DNA"/>
</dbReference>
<dbReference type="Proteomes" id="UP000055136">
    <property type="component" value="Chromosome"/>
</dbReference>
<dbReference type="CDD" id="cd00090">
    <property type="entry name" value="HTH_ARSR"/>
    <property type="match status" value="1"/>
</dbReference>
<dbReference type="SUPFAM" id="SSF46785">
    <property type="entry name" value="Winged helix' DNA-binding domain"/>
    <property type="match status" value="1"/>
</dbReference>
<proteinExistence type="predicted"/>
<keyword evidence="3" id="KW-1185">Reference proteome</keyword>
<dbReference type="InterPro" id="IPR026433">
    <property type="entry name" value="MarR_EPS"/>
</dbReference>